<comment type="caution">
    <text evidence="1">The sequence shown here is derived from an EMBL/GenBank/DDBJ whole genome shotgun (WGS) entry which is preliminary data.</text>
</comment>
<sequence>MKSSNEQLKSRGYVTDEDVAHYVDFSKSELLELLNIRNEAVRSFALINKNLSQQ</sequence>
<dbReference type="STRING" id="1450648.CLORY_14880"/>
<evidence type="ECO:0000313" key="2">
    <source>
        <dbReference type="Proteomes" id="UP000190080"/>
    </source>
</evidence>
<reference evidence="1 2" key="1">
    <citation type="submission" date="2017-03" db="EMBL/GenBank/DDBJ databases">
        <title>Genome sequence of Clostridium oryzae DSM 28571.</title>
        <authorList>
            <person name="Poehlein A."/>
            <person name="Daniel R."/>
        </authorList>
    </citation>
    <scope>NUCLEOTIDE SEQUENCE [LARGE SCALE GENOMIC DNA]</scope>
    <source>
        <strain evidence="1 2">DSM 28571</strain>
    </source>
</reference>
<dbReference type="EMBL" id="MZGV01000012">
    <property type="protein sequence ID" value="OPJ62864.1"/>
    <property type="molecule type" value="Genomic_DNA"/>
</dbReference>
<name>A0A1V4IST2_9CLOT</name>
<keyword evidence="2" id="KW-1185">Reference proteome</keyword>
<evidence type="ECO:0000313" key="1">
    <source>
        <dbReference type="EMBL" id="OPJ62864.1"/>
    </source>
</evidence>
<protein>
    <submittedName>
        <fullName evidence="1">Uncharacterized protein</fullName>
    </submittedName>
</protein>
<accession>A0A1V4IST2</accession>
<proteinExistence type="predicted"/>
<gene>
    <name evidence="1" type="ORF">CLORY_14880</name>
</gene>
<dbReference type="RefSeq" id="WP_169911556.1">
    <property type="nucleotide sequence ID" value="NZ_MZGV01000012.1"/>
</dbReference>
<dbReference type="Proteomes" id="UP000190080">
    <property type="component" value="Unassembled WGS sequence"/>
</dbReference>
<dbReference type="AlphaFoldDB" id="A0A1V4IST2"/>
<organism evidence="1 2">
    <name type="scientific">Clostridium oryzae</name>
    <dbReference type="NCBI Taxonomy" id="1450648"/>
    <lineage>
        <taxon>Bacteria</taxon>
        <taxon>Bacillati</taxon>
        <taxon>Bacillota</taxon>
        <taxon>Clostridia</taxon>
        <taxon>Eubacteriales</taxon>
        <taxon>Clostridiaceae</taxon>
        <taxon>Clostridium</taxon>
    </lineage>
</organism>